<gene>
    <name evidence="9" type="primary">dmsA_2</name>
    <name evidence="9" type="ORF">NCTC11967_00965</name>
</gene>
<dbReference type="Pfam" id="PF00175">
    <property type="entry name" value="NAD_binding_1"/>
    <property type="match status" value="1"/>
</dbReference>
<dbReference type="PANTHER" id="PTHR43742">
    <property type="entry name" value="TRIMETHYLAMINE-N-OXIDE REDUCTASE"/>
    <property type="match status" value="1"/>
</dbReference>
<evidence type="ECO:0000256" key="5">
    <source>
        <dbReference type="ARBA" id="ARBA00023014"/>
    </source>
</evidence>
<dbReference type="Pfam" id="PF00970">
    <property type="entry name" value="FAD_binding_6"/>
    <property type="match status" value="1"/>
</dbReference>
<dbReference type="Gene3D" id="3.10.20.30">
    <property type="match status" value="1"/>
</dbReference>
<dbReference type="Gene3D" id="3.40.50.80">
    <property type="entry name" value="Nucleotide-binding domain of ferredoxin-NADP reductase (FNR) module"/>
    <property type="match status" value="1"/>
</dbReference>
<feature type="domain" description="2Fe-2S ferredoxin-type" evidence="6">
    <location>
        <begin position="1047"/>
        <end position="1128"/>
    </location>
</feature>
<dbReference type="InterPro" id="IPR009010">
    <property type="entry name" value="Asp_de-COase-like_dom_sf"/>
</dbReference>
<evidence type="ECO:0000256" key="2">
    <source>
        <dbReference type="ARBA" id="ARBA00010312"/>
    </source>
</evidence>
<name>A0AB38FS46_9ENTR</name>
<dbReference type="AlphaFoldDB" id="A0AB38FS46"/>
<dbReference type="RefSeq" id="WP_038257614.1">
    <property type="nucleotide sequence ID" value="NZ_UAVL01000001.1"/>
</dbReference>
<dbReference type="InterPro" id="IPR008333">
    <property type="entry name" value="Cbr1-like_FAD-bd_dom"/>
</dbReference>
<keyword evidence="4" id="KW-0408">Iron</keyword>
<comment type="similarity">
    <text evidence="2">Belongs to the prokaryotic molybdopterin-containing oxidoreductase family.</text>
</comment>
<evidence type="ECO:0000313" key="9">
    <source>
        <dbReference type="EMBL" id="SQA60895.1"/>
    </source>
</evidence>
<dbReference type="SUPFAM" id="SSF50692">
    <property type="entry name" value="ADC-like"/>
    <property type="match status" value="1"/>
</dbReference>
<dbReference type="InterPro" id="IPR017927">
    <property type="entry name" value="FAD-bd_FR_type"/>
</dbReference>
<organism evidence="9 10">
    <name type="scientific">Yokenella regensburgei</name>
    <dbReference type="NCBI Taxonomy" id="158877"/>
    <lineage>
        <taxon>Bacteria</taxon>
        <taxon>Pseudomonadati</taxon>
        <taxon>Pseudomonadota</taxon>
        <taxon>Gammaproteobacteria</taxon>
        <taxon>Enterobacterales</taxon>
        <taxon>Enterobacteriaceae</taxon>
        <taxon>Yokenella</taxon>
    </lineage>
</organism>
<evidence type="ECO:0000259" key="7">
    <source>
        <dbReference type="PROSITE" id="PS51384"/>
    </source>
</evidence>
<dbReference type="GO" id="GO:0051536">
    <property type="term" value="F:iron-sulfur cluster binding"/>
    <property type="evidence" value="ECO:0007669"/>
    <property type="project" value="UniProtKB-KW"/>
</dbReference>
<dbReference type="InterPro" id="IPR001433">
    <property type="entry name" value="OxRdtase_FAD/NAD-bd"/>
</dbReference>
<dbReference type="InterPro" id="IPR006963">
    <property type="entry name" value="Mopterin_OxRdtase_4Fe-4S_dom"/>
</dbReference>
<dbReference type="Gene3D" id="3.40.228.10">
    <property type="entry name" value="Dimethylsulfoxide Reductase, domain 2"/>
    <property type="match status" value="2"/>
</dbReference>
<dbReference type="GO" id="GO:0016491">
    <property type="term" value="F:oxidoreductase activity"/>
    <property type="evidence" value="ECO:0007669"/>
    <property type="project" value="UniProtKB-KW"/>
</dbReference>
<dbReference type="InterPro" id="IPR001041">
    <property type="entry name" value="2Fe-2S_ferredoxin-type"/>
</dbReference>
<feature type="domain" description="FAD-binding FR-type" evidence="7">
    <location>
        <begin position="792"/>
        <end position="898"/>
    </location>
</feature>
<keyword evidence="9" id="KW-0560">Oxidoreductase</keyword>
<dbReference type="PRINTS" id="PR00371">
    <property type="entry name" value="FPNCR"/>
</dbReference>
<feature type="domain" description="4Fe-4S Mo/W bis-MGD-type" evidence="8">
    <location>
        <begin position="3"/>
        <end position="58"/>
    </location>
</feature>
<evidence type="ECO:0000256" key="1">
    <source>
        <dbReference type="ARBA" id="ARBA00002378"/>
    </source>
</evidence>
<dbReference type="Pfam" id="PF04879">
    <property type="entry name" value="Molybdop_Fe4S4"/>
    <property type="match status" value="1"/>
</dbReference>
<dbReference type="SMART" id="SM00926">
    <property type="entry name" value="Molybdop_Fe4S4"/>
    <property type="match status" value="1"/>
</dbReference>
<dbReference type="Gene3D" id="2.40.30.10">
    <property type="entry name" value="Translation factors"/>
    <property type="match status" value="1"/>
</dbReference>
<dbReference type="Gene3D" id="2.40.40.20">
    <property type="match status" value="1"/>
</dbReference>
<reference evidence="9 10" key="1">
    <citation type="submission" date="2018-06" db="EMBL/GenBank/DDBJ databases">
        <authorList>
            <consortium name="Pathogen Informatics"/>
            <person name="Doyle S."/>
        </authorList>
    </citation>
    <scope>NUCLEOTIDE SEQUENCE [LARGE SCALE GENOMIC DNA]</scope>
    <source>
        <strain evidence="9 10">NCTC11967</strain>
    </source>
</reference>
<protein>
    <submittedName>
        <fullName evidence="9">Dimethyl sulfoxide reductase DmsA</fullName>
        <ecNumber evidence="9">1.8.5.3</ecNumber>
    </submittedName>
</protein>
<dbReference type="InterPro" id="IPR039261">
    <property type="entry name" value="FNR_nucleotide-bd"/>
</dbReference>
<dbReference type="GO" id="GO:0018818">
    <property type="term" value="F:acetylene hydratase activity"/>
    <property type="evidence" value="ECO:0007669"/>
    <property type="project" value="InterPro"/>
</dbReference>
<dbReference type="SUPFAM" id="SSF52343">
    <property type="entry name" value="Ferredoxin reductase-like, C-terminal NADP-linked domain"/>
    <property type="match status" value="1"/>
</dbReference>
<dbReference type="SUPFAM" id="SSF54292">
    <property type="entry name" value="2Fe-2S ferredoxin-like"/>
    <property type="match status" value="1"/>
</dbReference>
<comment type="function">
    <text evidence="1">NDH-1 shuttles electrons from NADH, via FMN and iron-sulfur (Fe-S) centers, to quinones in the respiratory chain. The immediate electron acceptor for the enzyme in this species is believed to be ubiquinone. Couples the redox reaction to proton translocation (for every two electrons transferred, four hydrogen ions are translocated across the cytoplasmic membrane), and thus conserves the redox energy in a proton gradient.</text>
</comment>
<dbReference type="Pfam" id="PF01568">
    <property type="entry name" value="Molydop_binding"/>
    <property type="match status" value="1"/>
</dbReference>
<dbReference type="PROSITE" id="PS51384">
    <property type="entry name" value="FAD_FR"/>
    <property type="match status" value="1"/>
</dbReference>
<dbReference type="Proteomes" id="UP000251313">
    <property type="component" value="Unassembled WGS sequence"/>
</dbReference>
<dbReference type="CDD" id="cd06184">
    <property type="entry name" value="flavohem_like_fad_nad_binding"/>
    <property type="match status" value="1"/>
</dbReference>
<dbReference type="Pfam" id="PF00384">
    <property type="entry name" value="Molybdopterin"/>
    <property type="match status" value="1"/>
</dbReference>
<dbReference type="PRINTS" id="PR00410">
    <property type="entry name" value="PHEHYDRXLASE"/>
</dbReference>
<dbReference type="CDD" id="cd00207">
    <property type="entry name" value="fer2"/>
    <property type="match status" value="1"/>
</dbReference>
<dbReference type="CDD" id="cd02781">
    <property type="entry name" value="MopB_CT_Acetylene-hydratase"/>
    <property type="match status" value="1"/>
</dbReference>
<dbReference type="InterPro" id="IPR037949">
    <property type="entry name" value="MopB_CT_Acetylene-hydratase"/>
</dbReference>
<dbReference type="Gene3D" id="3.40.50.740">
    <property type="match status" value="2"/>
</dbReference>
<dbReference type="Gene3D" id="2.20.25.90">
    <property type="entry name" value="ADC-like domains"/>
    <property type="match status" value="1"/>
</dbReference>
<dbReference type="PROSITE" id="PS51085">
    <property type="entry name" value="2FE2S_FER_2"/>
    <property type="match status" value="1"/>
</dbReference>
<evidence type="ECO:0000256" key="4">
    <source>
        <dbReference type="ARBA" id="ARBA00023004"/>
    </source>
</evidence>
<evidence type="ECO:0000256" key="3">
    <source>
        <dbReference type="ARBA" id="ARBA00022723"/>
    </source>
</evidence>
<dbReference type="InterPro" id="IPR001709">
    <property type="entry name" value="Flavoprot_Pyr_Nucl_cyt_Rdtase"/>
</dbReference>
<dbReference type="SUPFAM" id="SSF63380">
    <property type="entry name" value="Riboflavin synthase domain-like"/>
    <property type="match status" value="1"/>
</dbReference>
<dbReference type="GO" id="GO:0046872">
    <property type="term" value="F:metal ion binding"/>
    <property type="evidence" value="ECO:0007669"/>
    <property type="project" value="UniProtKB-KW"/>
</dbReference>
<accession>A0AB38FS46</accession>
<evidence type="ECO:0000313" key="10">
    <source>
        <dbReference type="Proteomes" id="UP000251313"/>
    </source>
</evidence>
<dbReference type="Pfam" id="PF00111">
    <property type="entry name" value="Fer2"/>
    <property type="match status" value="1"/>
</dbReference>
<comment type="caution">
    <text evidence="9">The sequence shown here is derived from an EMBL/GenBank/DDBJ whole genome shotgun (WGS) entry which is preliminary data.</text>
</comment>
<keyword evidence="5" id="KW-0411">Iron-sulfur</keyword>
<keyword evidence="3" id="KW-0479">Metal-binding</keyword>
<dbReference type="SUPFAM" id="SSF53706">
    <property type="entry name" value="Formate dehydrogenase/DMSO reductase, domains 1-3"/>
    <property type="match status" value="1"/>
</dbReference>
<sequence length="1128" mass="124223">MSQHLTPGYCALCRSRCGTLNEIKDGRLMAVHPDPEHPTGGAVCMKGRAAPELIYSENRILWPMRRTQPKGAADPGWQRISWEEALNDIAAKLTTFKTESGAESVAFSITTPSGTPIIDSTEWIERFIRLYGSPNTCYSAEVCNWHKDGAHMFTFGCITPAADYRNAELIMLWGNNPSSTWLAQANAIGEGRKKGARLLVVDPRQNELARDADLWLNVNPGTDVVLAMGLIRQLLEAQAYDDTFVRTWTNAPLLVNNTTGFFLREQDLDASAKTNHYLLWDAFDNQPRACTDTLAGDEAFYQRAALAGEYVITLADGQKVSVSPALEKLRQATSQYTLDYVSDITGVSAEKQLAAATLIRGSSRIAYHAWIGIAQSQNATQTERAIAVLYALTGAFDTEGGNRIYSKPLCNVMNPLSLLPEAQRQKALGVKERPLGPPASGYIATADLQRAVLEGVPYKVRGLFCFGSNMLSSHGNVETGIEALKALEFHVHCDHFENPTSRFADILLPANTLWEREALKVGFEISARADSHVQLRPQLVKPRGESLADYEIAFRLACKMGMGEHFFNGDIEAGFNHILAPSGLTMAMLRAEPRGINLNLSNHERKYALHDAEAARPRGFATETGKAEIYSEKLLRHGYSPLPVFLEEQPHSDDFPLRLTTMKNPLFCHSQHRHLVTLRRKSPDPQAIVSRALAQQQGIANKDWIEVKTPSGTGQFRARIDDAMNDDVVVAEYGWWQGCADLNLPERPVYGSGASNYNGLCNYQRVDAISGSVPLRMMHCSVRRTAGALAWPGEKRFIVSQVINETAGVKSVSLVPLDGTPLPQWQPGQAVLIRVFPKDIPQGICRAYTLSNAPGNAQHFTLSVRLQPQGQMSGWIHQQLQPGDEVMLTAPDGNFVIPAQSKAPVVMIAGGIGITPFMSFLSSLEPDTEGACLWLYYGNRNGQSHAFREQLQMLEQRLPRLRIVNVYDTPLASELPGEDYQQKGMINAAMFDEALISQRARFYLCGPEAMTRALENGLRERGVFAFDIFKEQFAAPKPRITSHKTHHKVVFARSGVTVDWTPAAGTLLELGEKHKIRMAGGCRAGQCECCAVKLTEGAVESLGESDNRGDGTCLACQCIPVSDIVIDA</sequence>
<dbReference type="InterPro" id="IPR050612">
    <property type="entry name" value="Prok_Mopterin_Oxidored"/>
</dbReference>
<dbReference type="EMBL" id="UAVL01000001">
    <property type="protein sequence ID" value="SQA60895.1"/>
    <property type="molecule type" value="Genomic_DNA"/>
</dbReference>
<evidence type="ECO:0000259" key="8">
    <source>
        <dbReference type="PROSITE" id="PS51669"/>
    </source>
</evidence>
<dbReference type="InterPro" id="IPR012675">
    <property type="entry name" value="Beta-grasp_dom_sf"/>
</dbReference>
<proteinExistence type="inferred from homology"/>
<dbReference type="InterPro" id="IPR017938">
    <property type="entry name" value="Riboflavin_synthase-like_b-brl"/>
</dbReference>
<dbReference type="EC" id="1.8.5.3" evidence="9"/>
<dbReference type="InterPro" id="IPR006656">
    <property type="entry name" value="Mopterin_OxRdtase"/>
</dbReference>
<dbReference type="PROSITE" id="PS51669">
    <property type="entry name" value="4FE4S_MOW_BIS_MGD"/>
    <property type="match status" value="1"/>
</dbReference>
<evidence type="ECO:0000259" key="6">
    <source>
        <dbReference type="PROSITE" id="PS51085"/>
    </source>
</evidence>
<dbReference type="PANTHER" id="PTHR43742:SF6">
    <property type="entry name" value="OXIDOREDUCTASE YYAE-RELATED"/>
    <property type="match status" value="1"/>
</dbReference>
<dbReference type="GO" id="GO:0043546">
    <property type="term" value="F:molybdopterin cofactor binding"/>
    <property type="evidence" value="ECO:0007669"/>
    <property type="project" value="InterPro"/>
</dbReference>
<dbReference type="InterPro" id="IPR036010">
    <property type="entry name" value="2Fe-2S_ferredoxin-like_sf"/>
</dbReference>
<dbReference type="InterPro" id="IPR006657">
    <property type="entry name" value="MoPterin_dinucl-bd_dom"/>
</dbReference>